<dbReference type="Proteomes" id="UP000716291">
    <property type="component" value="Unassembled WGS sequence"/>
</dbReference>
<reference evidence="1" key="1">
    <citation type="journal article" date="2020" name="Microb. Genom.">
        <title>Genetic diversity of clinical and environmental Mucorales isolates obtained from an investigation of mucormycosis cases among solid organ transplant recipients.</title>
        <authorList>
            <person name="Nguyen M.H."/>
            <person name="Kaul D."/>
            <person name="Muto C."/>
            <person name="Cheng S.J."/>
            <person name="Richter R.A."/>
            <person name="Bruno V.M."/>
            <person name="Liu G."/>
            <person name="Beyhan S."/>
            <person name="Sundermann A.J."/>
            <person name="Mounaud S."/>
            <person name="Pasculle A.W."/>
            <person name="Nierman W.C."/>
            <person name="Driscoll E."/>
            <person name="Cumbie R."/>
            <person name="Clancy C.J."/>
            <person name="Dupont C.L."/>
        </authorList>
    </citation>
    <scope>NUCLEOTIDE SEQUENCE</scope>
    <source>
        <strain evidence="1">GL11</strain>
    </source>
</reference>
<evidence type="ECO:0000313" key="1">
    <source>
        <dbReference type="EMBL" id="KAG1311925.1"/>
    </source>
</evidence>
<gene>
    <name evidence="1" type="ORF">G6F64_003436</name>
</gene>
<organism evidence="1 2">
    <name type="scientific">Rhizopus oryzae</name>
    <name type="common">Mucormycosis agent</name>
    <name type="synonym">Rhizopus arrhizus var. delemar</name>
    <dbReference type="NCBI Taxonomy" id="64495"/>
    <lineage>
        <taxon>Eukaryota</taxon>
        <taxon>Fungi</taxon>
        <taxon>Fungi incertae sedis</taxon>
        <taxon>Mucoromycota</taxon>
        <taxon>Mucoromycotina</taxon>
        <taxon>Mucoromycetes</taxon>
        <taxon>Mucorales</taxon>
        <taxon>Mucorineae</taxon>
        <taxon>Rhizopodaceae</taxon>
        <taxon>Rhizopus</taxon>
    </lineage>
</organism>
<dbReference type="EMBL" id="JAANQT010000335">
    <property type="protein sequence ID" value="KAG1311925.1"/>
    <property type="molecule type" value="Genomic_DNA"/>
</dbReference>
<evidence type="ECO:0008006" key="3">
    <source>
        <dbReference type="Google" id="ProtNLM"/>
    </source>
</evidence>
<comment type="caution">
    <text evidence="1">The sequence shown here is derived from an EMBL/GenBank/DDBJ whole genome shotgun (WGS) entry which is preliminary data.</text>
</comment>
<dbReference type="SUPFAM" id="SSF48295">
    <property type="entry name" value="TrpR-like"/>
    <property type="match status" value="1"/>
</dbReference>
<evidence type="ECO:0000313" key="2">
    <source>
        <dbReference type="Proteomes" id="UP000716291"/>
    </source>
</evidence>
<accession>A0A9P7BUF2</accession>
<proteinExistence type="predicted"/>
<sequence>MQFFYEDGQGRIVDENGVEPMDLVVDEEPFSIETISSRTQFLMNKTPDRPIHTMVPAAAEKHSEDVPMKLFNKRRYIFYSDDEKIRFFHLFFSKCLNVSAAARQLSIHVRAAQQWVNRYREDPESIFKKKKKPGRHRILG</sequence>
<dbReference type="InterPro" id="IPR010921">
    <property type="entry name" value="Trp_repressor/repl_initiator"/>
</dbReference>
<dbReference type="AlphaFoldDB" id="A0A9P7BUF2"/>
<dbReference type="GO" id="GO:0043565">
    <property type="term" value="F:sequence-specific DNA binding"/>
    <property type="evidence" value="ECO:0007669"/>
    <property type="project" value="InterPro"/>
</dbReference>
<protein>
    <recommendedName>
        <fullName evidence="3">Homeodomain-like DNA binding domain-containing transcription factor</fullName>
    </recommendedName>
</protein>
<keyword evidence="2" id="KW-1185">Reference proteome</keyword>
<name>A0A9P7BUF2_RHIOR</name>